<dbReference type="GO" id="GO:0046872">
    <property type="term" value="F:metal ion binding"/>
    <property type="evidence" value="ECO:0007669"/>
    <property type="project" value="UniProtKB-KW"/>
</dbReference>
<keyword evidence="8" id="KW-1185">Reference proteome</keyword>
<evidence type="ECO:0000256" key="5">
    <source>
        <dbReference type="SAM" id="SignalP"/>
    </source>
</evidence>
<dbReference type="InterPro" id="IPR013428">
    <property type="entry name" value="Membrane-bound_put_N"/>
</dbReference>
<dbReference type="NCBIfam" id="TIGR02603">
    <property type="entry name" value="CxxCH_TIGR02603"/>
    <property type="match status" value="1"/>
</dbReference>
<dbReference type="SUPFAM" id="SSF50952">
    <property type="entry name" value="Soluble quinoprotein glucose dehydrogenase"/>
    <property type="match status" value="1"/>
</dbReference>
<dbReference type="Proteomes" id="UP000320496">
    <property type="component" value="Chromosome"/>
</dbReference>
<dbReference type="PANTHER" id="PTHR33546:SF1">
    <property type="entry name" value="LARGE, MULTIFUNCTIONAL SECRETED PROTEIN"/>
    <property type="match status" value="1"/>
</dbReference>
<dbReference type="SUPFAM" id="SSF48371">
    <property type="entry name" value="ARM repeat"/>
    <property type="match status" value="1"/>
</dbReference>
<evidence type="ECO:0000256" key="3">
    <source>
        <dbReference type="ARBA" id="ARBA00023004"/>
    </source>
</evidence>
<evidence type="ECO:0000313" key="7">
    <source>
        <dbReference type="EMBL" id="QDU38942.1"/>
    </source>
</evidence>
<evidence type="ECO:0000313" key="8">
    <source>
        <dbReference type="Proteomes" id="UP000320496"/>
    </source>
</evidence>
<gene>
    <name evidence="7" type="ORF">Mal4_32740</name>
</gene>
<dbReference type="InterPro" id="IPR009056">
    <property type="entry name" value="Cyt_c-like_dom"/>
</dbReference>
<dbReference type="InterPro" id="IPR011041">
    <property type="entry name" value="Quinoprot_gluc/sorb_DH_b-prop"/>
</dbReference>
<dbReference type="Gene3D" id="1.10.760.10">
    <property type="entry name" value="Cytochrome c-like domain"/>
    <property type="match status" value="1"/>
</dbReference>
<dbReference type="Pfam" id="PF23500">
    <property type="entry name" value="DUF7133"/>
    <property type="match status" value="1"/>
</dbReference>
<evidence type="ECO:0000256" key="1">
    <source>
        <dbReference type="ARBA" id="ARBA00022617"/>
    </source>
</evidence>
<dbReference type="PANTHER" id="PTHR33546">
    <property type="entry name" value="LARGE, MULTIFUNCTIONAL SECRETED PROTEIN-RELATED"/>
    <property type="match status" value="1"/>
</dbReference>
<dbReference type="GO" id="GO:0020037">
    <property type="term" value="F:heme binding"/>
    <property type="evidence" value="ECO:0007669"/>
    <property type="project" value="InterPro"/>
</dbReference>
<dbReference type="Pfam" id="PF00034">
    <property type="entry name" value="Cytochrom_C"/>
    <property type="match status" value="1"/>
</dbReference>
<name>A0A517Z8Y2_9PLAN</name>
<dbReference type="Pfam" id="PF13646">
    <property type="entry name" value="HEAT_2"/>
    <property type="match status" value="1"/>
</dbReference>
<dbReference type="InterPro" id="IPR011989">
    <property type="entry name" value="ARM-like"/>
</dbReference>
<dbReference type="GO" id="GO:0009055">
    <property type="term" value="F:electron transfer activity"/>
    <property type="evidence" value="ECO:0007669"/>
    <property type="project" value="InterPro"/>
</dbReference>
<dbReference type="KEGG" id="mri:Mal4_32740"/>
<dbReference type="EMBL" id="CP036275">
    <property type="protein sequence ID" value="QDU38942.1"/>
    <property type="molecule type" value="Genomic_DNA"/>
</dbReference>
<dbReference type="InterPro" id="IPR011042">
    <property type="entry name" value="6-blade_b-propeller_TolB-like"/>
</dbReference>
<protein>
    <submittedName>
        <fullName evidence="7">Cytochrome c</fullName>
    </submittedName>
</protein>
<sequence precursor="true">MFGSDRPARWLRAPLPLSACLLLALLVSCGFVDAAPDPAAETDLAAELPRLKPVEPEDVQKTFTVQHGFSLQLVAHEPLLADPVDACFDPQGRLYVAEMHGYPYSEEARAQQPEPIGKHDAGIIRLLEDTDGDGVFDHSTVFADQMSWPTSVCCYDGGVFALAPTEMYYLKDTDGDGKADVRRTVFTGFSRANVQAVANNMKWGLDNRIYVAGGTNRDTVLKLDGKEIGNLSGKDFCFDPRTMEVEFLTGGRQFGHSFDDWGNRYVCSNSNHIQHIVFPRRYLDRTPGVGVSGTIRSIAKDGPSAPVFRASPAEPWRIVRTRRRAADPRYRDRLPPTELVPTGFFTSATGVTIYRGAAYPPEFQGNAFIGDVGGNLIHRKTLHPKGVTFEAVRADANVEFVTSTDTWFRPVNFVNGPDGYLYVLDMYRETIEHPASIPEDIKSHLDLESGDARGRIYRLLPPGTKTASIPDVSDSTTSELVALLESPHAALRETAHRLLWERQDKAAVPALRKLLTSANRPTARLHALYSLVGLESVESSDLLAGLRDDSPRVREHAVLLAEPHLADSPELIDAILALSDDDDTRVQMQVAFTIGEMPAENLIRGIITFTQQDNINSDVRQAMATSIRGHANAIALELISDAGALENAGQRRFLGQLLEQIGGGSSADVVYGMLAEAATSATSDKALPLAVQHLGAGLRRKGQVLKLTDNDRFDDSQQQQLATFVEKVTESAESGGSQAAGAVALLANIEFNALADVAEELLTPQTPVPLQVAVVRALGNHPSNASADTLLEVWSVFTPQVRQEAIEALTRSNQRIETLLEALKSGTIKISEIAPDKRQTLVNHPRKAIADAATQLFDAGTSPDRNALIGKYEPALEGDADAERGHAVFKKNCATCHRVGQEGFAVGPDLVSISNKSPRDLLISILDPNREAQPNFTSYTALTESGQVHTGLIAAETATSITLRRAEGKEDILLRENIEVLKSNGISLMPVGLEKEIPPAQMADVVAFIKSLQKMKTSSN</sequence>
<dbReference type="Gene3D" id="1.25.10.10">
    <property type="entry name" value="Leucine-rich Repeat Variant"/>
    <property type="match status" value="1"/>
</dbReference>
<dbReference type="Gene3D" id="2.120.10.30">
    <property type="entry name" value="TolB, C-terminal domain"/>
    <property type="match status" value="1"/>
</dbReference>
<dbReference type="NCBIfam" id="TIGR02604">
    <property type="entry name" value="Piru_Ver_Nterm"/>
    <property type="match status" value="1"/>
</dbReference>
<dbReference type="PROSITE" id="PS51257">
    <property type="entry name" value="PROKAR_LIPOPROTEIN"/>
    <property type="match status" value="1"/>
</dbReference>
<proteinExistence type="predicted"/>
<evidence type="ECO:0000256" key="4">
    <source>
        <dbReference type="PROSITE-ProRule" id="PRU00433"/>
    </source>
</evidence>
<keyword evidence="3 4" id="KW-0408">Iron</keyword>
<feature type="signal peptide" evidence="5">
    <location>
        <begin position="1"/>
        <end position="34"/>
    </location>
</feature>
<dbReference type="SUPFAM" id="SSF46626">
    <property type="entry name" value="Cytochrome c"/>
    <property type="match status" value="1"/>
</dbReference>
<reference evidence="7 8" key="1">
    <citation type="submission" date="2019-02" db="EMBL/GenBank/DDBJ databases">
        <title>Deep-cultivation of Planctomycetes and their phenomic and genomic characterization uncovers novel biology.</title>
        <authorList>
            <person name="Wiegand S."/>
            <person name="Jogler M."/>
            <person name="Boedeker C."/>
            <person name="Pinto D."/>
            <person name="Vollmers J."/>
            <person name="Rivas-Marin E."/>
            <person name="Kohn T."/>
            <person name="Peeters S.H."/>
            <person name="Heuer A."/>
            <person name="Rast P."/>
            <person name="Oberbeckmann S."/>
            <person name="Bunk B."/>
            <person name="Jeske O."/>
            <person name="Meyerdierks A."/>
            <person name="Storesund J.E."/>
            <person name="Kallscheuer N."/>
            <person name="Luecker S."/>
            <person name="Lage O.M."/>
            <person name="Pohl T."/>
            <person name="Merkel B.J."/>
            <person name="Hornburger P."/>
            <person name="Mueller R.-W."/>
            <person name="Bruemmer F."/>
            <person name="Labrenz M."/>
            <person name="Spormann A.M."/>
            <person name="Op den Camp H."/>
            <person name="Overmann J."/>
            <person name="Amann R."/>
            <person name="Jetten M.S.M."/>
            <person name="Mascher T."/>
            <person name="Medema M.H."/>
            <person name="Devos D.P."/>
            <person name="Kaster A.-K."/>
            <person name="Ovreas L."/>
            <person name="Rohde M."/>
            <person name="Galperin M.Y."/>
            <person name="Jogler C."/>
        </authorList>
    </citation>
    <scope>NUCLEOTIDE SEQUENCE [LARGE SCALE GENOMIC DNA]</scope>
    <source>
        <strain evidence="7 8">Mal4</strain>
    </source>
</reference>
<keyword evidence="2 4" id="KW-0479">Metal-binding</keyword>
<accession>A0A517Z8Y2</accession>
<dbReference type="InterPro" id="IPR036909">
    <property type="entry name" value="Cyt_c-like_dom_sf"/>
</dbReference>
<dbReference type="AlphaFoldDB" id="A0A517Z8Y2"/>
<organism evidence="7 8">
    <name type="scientific">Maioricimonas rarisocia</name>
    <dbReference type="NCBI Taxonomy" id="2528026"/>
    <lineage>
        <taxon>Bacteria</taxon>
        <taxon>Pseudomonadati</taxon>
        <taxon>Planctomycetota</taxon>
        <taxon>Planctomycetia</taxon>
        <taxon>Planctomycetales</taxon>
        <taxon>Planctomycetaceae</taxon>
        <taxon>Maioricimonas</taxon>
    </lineage>
</organism>
<keyword evidence="1 4" id="KW-0349">Heme</keyword>
<evidence type="ECO:0000259" key="6">
    <source>
        <dbReference type="PROSITE" id="PS51007"/>
    </source>
</evidence>
<feature type="chain" id="PRO_5021979552" evidence="5">
    <location>
        <begin position="35"/>
        <end position="1020"/>
    </location>
</feature>
<dbReference type="RefSeq" id="WP_197443518.1">
    <property type="nucleotide sequence ID" value="NZ_CP036275.1"/>
</dbReference>
<dbReference type="InterPro" id="IPR016024">
    <property type="entry name" value="ARM-type_fold"/>
</dbReference>
<dbReference type="InterPro" id="IPR055557">
    <property type="entry name" value="DUF7133"/>
</dbReference>
<evidence type="ECO:0000256" key="2">
    <source>
        <dbReference type="ARBA" id="ARBA00022723"/>
    </source>
</evidence>
<keyword evidence="5" id="KW-0732">Signal</keyword>
<feature type="domain" description="Cytochrome c" evidence="6">
    <location>
        <begin position="880"/>
        <end position="1013"/>
    </location>
</feature>
<dbReference type="PROSITE" id="PS51007">
    <property type="entry name" value="CYTC"/>
    <property type="match status" value="1"/>
</dbReference>
<dbReference type="InterPro" id="IPR013427">
    <property type="entry name" value="Haem-bd_dom_put"/>
</dbReference>